<reference evidence="1 2" key="1">
    <citation type="journal article" date="2019" name="Nat. Ecol. Evol.">
        <title>Megaphylogeny resolves global patterns of mushroom evolution.</title>
        <authorList>
            <person name="Varga T."/>
            <person name="Krizsan K."/>
            <person name="Foldi C."/>
            <person name="Dima B."/>
            <person name="Sanchez-Garcia M."/>
            <person name="Sanchez-Ramirez S."/>
            <person name="Szollosi G.J."/>
            <person name="Szarkandi J.G."/>
            <person name="Papp V."/>
            <person name="Albert L."/>
            <person name="Andreopoulos W."/>
            <person name="Angelini C."/>
            <person name="Antonin V."/>
            <person name="Barry K.W."/>
            <person name="Bougher N.L."/>
            <person name="Buchanan P."/>
            <person name="Buyck B."/>
            <person name="Bense V."/>
            <person name="Catcheside P."/>
            <person name="Chovatia M."/>
            <person name="Cooper J."/>
            <person name="Damon W."/>
            <person name="Desjardin D."/>
            <person name="Finy P."/>
            <person name="Geml J."/>
            <person name="Haridas S."/>
            <person name="Hughes K."/>
            <person name="Justo A."/>
            <person name="Karasinski D."/>
            <person name="Kautmanova I."/>
            <person name="Kiss B."/>
            <person name="Kocsube S."/>
            <person name="Kotiranta H."/>
            <person name="LaButti K.M."/>
            <person name="Lechner B.E."/>
            <person name="Liimatainen K."/>
            <person name="Lipzen A."/>
            <person name="Lukacs Z."/>
            <person name="Mihaltcheva S."/>
            <person name="Morgado L.N."/>
            <person name="Niskanen T."/>
            <person name="Noordeloos M.E."/>
            <person name="Ohm R.A."/>
            <person name="Ortiz-Santana B."/>
            <person name="Ovrebo C."/>
            <person name="Racz N."/>
            <person name="Riley R."/>
            <person name="Savchenko A."/>
            <person name="Shiryaev A."/>
            <person name="Soop K."/>
            <person name="Spirin V."/>
            <person name="Szebenyi C."/>
            <person name="Tomsovsky M."/>
            <person name="Tulloss R.E."/>
            <person name="Uehling J."/>
            <person name="Grigoriev I.V."/>
            <person name="Vagvolgyi C."/>
            <person name="Papp T."/>
            <person name="Martin F.M."/>
            <person name="Miettinen O."/>
            <person name="Hibbett D.S."/>
            <person name="Nagy L.G."/>
        </authorList>
    </citation>
    <scope>NUCLEOTIDE SEQUENCE [LARGE SCALE GENOMIC DNA]</scope>
    <source>
        <strain evidence="1 2">NL-1719</strain>
    </source>
</reference>
<accession>A0ACD3A5I7</accession>
<evidence type="ECO:0000313" key="2">
    <source>
        <dbReference type="Proteomes" id="UP000308600"/>
    </source>
</evidence>
<gene>
    <name evidence="1" type="ORF">BDN72DRAFT_778656</name>
</gene>
<feature type="non-terminal residue" evidence="1">
    <location>
        <position position="399"/>
    </location>
</feature>
<organism evidence="1 2">
    <name type="scientific">Pluteus cervinus</name>
    <dbReference type="NCBI Taxonomy" id="181527"/>
    <lineage>
        <taxon>Eukaryota</taxon>
        <taxon>Fungi</taxon>
        <taxon>Dikarya</taxon>
        <taxon>Basidiomycota</taxon>
        <taxon>Agaricomycotina</taxon>
        <taxon>Agaricomycetes</taxon>
        <taxon>Agaricomycetidae</taxon>
        <taxon>Agaricales</taxon>
        <taxon>Pluteineae</taxon>
        <taxon>Pluteaceae</taxon>
        <taxon>Pluteus</taxon>
    </lineage>
</organism>
<name>A0ACD3A5I7_9AGAR</name>
<sequence>MADFNVPVARRVLATPELLRNIFFSLNHCDNYRTALVCRAWSEIALDALLDEVDDICALFNLLAPLKSSEVDGESQLFVRCPTPQDWTNFEKYSRRVKSLTVECTALLPSASVFDDIGRTRIRQEILPNMWTLRWLSDLSQGVLFLHSGIRDLSFRIAVFFIRTACFFGRNITGLKIASLGNSVMDFQPVGCFEAELSTMFAQLQHLQEVSFPRFWLNATLCRVLGQLPRLTEVDFEWEEGYGNPLDTVTFNPISGSEAASEDVTFPSLTNFGQSAPFSEVARFLASWQGSCRLKILTLASQILESADDFHSALVTITNHCPQLTWLALTCLITPYRHHPRPASQPRITLDTLFLLHKLKHLDCIEISHTLPFALSNEDFLILVREWSQMETLCFGYDP</sequence>
<protein>
    <submittedName>
        <fullName evidence="1">Uncharacterized protein</fullName>
    </submittedName>
</protein>
<dbReference type="Proteomes" id="UP000308600">
    <property type="component" value="Unassembled WGS sequence"/>
</dbReference>
<keyword evidence="2" id="KW-1185">Reference proteome</keyword>
<dbReference type="EMBL" id="ML208696">
    <property type="protein sequence ID" value="TFK61098.1"/>
    <property type="molecule type" value="Genomic_DNA"/>
</dbReference>
<evidence type="ECO:0000313" key="1">
    <source>
        <dbReference type="EMBL" id="TFK61098.1"/>
    </source>
</evidence>
<proteinExistence type="predicted"/>